<dbReference type="Gene3D" id="3.40.50.2300">
    <property type="match status" value="1"/>
</dbReference>
<keyword evidence="2" id="KW-0902">Two-component regulatory system</keyword>
<evidence type="ECO:0000256" key="2">
    <source>
        <dbReference type="ARBA" id="ARBA00023012"/>
    </source>
</evidence>
<evidence type="ECO:0000313" key="5">
    <source>
        <dbReference type="EMBL" id="OGL38149.1"/>
    </source>
</evidence>
<proteinExistence type="predicted"/>
<evidence type="ECO:0000313" key="6">
    <source>
        <dbReference type="Proteomes" id="UP000178526"/>
    </source>
</evidence>
<dbReference type="AlphaFoldDB" id="A0A1F7R9B3"/>
<dbReference type="InterPro" id="IPR001789">
    <property type="entry name" value="Sig_transdc_resp-reg_receiver"/>
</dbReference>
<evidence type="ECO:0000256" key="3">
    <source>
        <dbReference type="PROSITE-ProRule" id="PRU00169"/>
    </source>
</evidence>
<dbReference type="InterPro" id="IPR050595">
    <property type="entry name" value="Bact_response_regulator"/>
</dbReference>
<keyword evidence="1 3" id="KW-0597">Phosphoprotein</keyword>
<accession>A0A1F7R9B3</accession>
<reference evidence="5 6" key="1">
    <citation type="journal article" date="2016" name="Nat. Commun.">
        <title>Thousands of microbial genomes shed light on interconnected biogeochemical processes in an aquifer system.</title>
        <authorList>
            <person name="Anantharaman K."/>
            <person name="Brown C.T."/>
            <person name="Hug L.A."/>
            <person name="Sharon I."/>
            <person name="Castelle C.J."/>
            <person name="Probst A.J."/>
            <person name="Thomas B.C."/>
            <person name="Singh A."/>
            <person name="Wilkins M.J."/>
            <person name="Karaoz U."/>
            <person name="Brodie E.L."/>
            <person name="Williams K.H."/>
            <person name="Hubbard S.S."/>
            <person name="Banfield J.F."/>
        </authorList>
    </citation>
    <scope>NUCLEOTIDE SEQUENCE [LARGE SCALE GENOMIC DNA]</scope>
</reference>
<dbReference type="SMART" id="SM00448">
    <property type="entry name" value="REC"/>
    <property type="match status" value="1"/>
</dbReference>
<comment type="caution">
    <text evidence="5">The sequence shown here is derived from an EMBL/GenBank/DDBJ whole genome shotgun (WGS) entry which is preliminary data.</text>
</comment>
<evidence type="ECO:0000259" key="4">
    <source>
        <dbReference type="PROSITE" id="PS50110"/>
    </source>
</evidence>
<dbReference type="PANTHER" id="PTHR44591:SF14">
    <property type="entry name" value="PROTEIN PILG"/>
    <property type="match status" value="1"/>
</dbReference>
<gene>
    <name evidence="5" type="ORF">A2042_05335</name>
</gene>
<sequence length="129" mass="14197">MDNNKILIIDDDFEFCCLLEDVLVNQGYSVEKSLNGTDALKKLESSGFDLVITDKNMPDIGGIELISAIKKKYPSTAVIMTTAFGDSITSSSAIKHGAFEYITKPVRMSVLVESIQNALKSFKKEVQAR</sequence>
<feature type="modified residue" description="4-aspartylphosphate" evidence="3">
    <location>
        <position position="54"/>
    </location>
</feature>
<organism evidence="5 6">
    <name type="scientific">Candidatus Schekmanbacteria bacterium GWA2_38_11</name>
    <dbReference type="NCBI Taxonomy" id="1817876"/>
    <lineage>
        <taxon>Bacteria</taxon>
        <taxon>Candidatus Schekmaniibacteriota</taxon>
    </lineage>
</organism>
<dbReference type="GO" id="GO:0000160">
    <property type="term" value="P:phosphorelay signal transduction system"/>
    <property type="evidence" value="ECO:0007669"/>
    <property type="project" value="UniProtKB-KW"/>
</dbReference>
<dbReference type="PROSITE" id="PS50110">
    <property type="entry name" value="RESPONSE_REGULATORY"/>
    <property type="match status" value="1"/>
</dbReference>
<dbReference type="Proteomes" id="UP000178526">
    <property type="component" value="Unassembled WGS sequence"/>
</dbReference>
<dbReference type="Pfam" id="PF00072">
    <property type="entry name" value="Response_reg"/>
    <property type="match status" value="1"/>
</dbReference>
<protein>
    <recommendedName>
        <fullName evidence="4">Response regulatory domain-containing protein</fullName>
    </recommendedName>
</protein>
<name>A0A1F7R9B3_9BACT</name>
<feature type="domain" description="Response regulatory" evidence="4">
    <location>
        <begin position="5"/>
        <end position="119"/>
    </location>
</feature>
<evidence type="ECO:0000256" key="1">
    <source>
        <dbReference type="ARBA" id="ARBA00022553"/>
    </source>
</evidence>
<dbReference type="EMBL" id="MGDB01000155">
    <property type="protein sequence ID" value="OGL38149.1"/>
    <property type="molecule type" value="Genomic_DNA"/>
</dbReference>
<dbReference type="PANTHER" id="PTHR44591">
    <property type="entry name" value="STRESS RESPONSE REGULATOR PROTEIN 1"/>
    <property type="match status" value="1"/>
</dbReference>
<dbReference type="SUPFAM" id="SSF52172">
    <property type="entry name" value="CheY-like"/>
    <property type="match status" value="1"/>
</dbReference>
<dbReference type="InterPro" id="IPR011006">
    <property type="entry name" value="CheY-like_superfamily"/>
</dbReference>